<comment type="similarity">
    <text evidence="1">Belongs to the protein kinase superfamily. CMGC Ser/Thr protein kinase family. CDC2/CDKX subfamily.</text>
</comment>
<dbReference type="SMART" id="SM00220">
    <property type="entry name" value="S_TKc"/>
    <property type="match status" value="1"/>
</dbReference>
<dbReference type="InterPro" id="IPR017441">
    <property type="entry name" value="Protein_kinase_ATP_BS"/>
</dbReference>
<dbReference type="InterPro" id="IPR050108">
    <property type="entry name" value="CDK"/>
</dbReference>
<evidence type="ECO:0000313" key="10">
    <source>
        <dbReference type="Proteomes" id="UP001318860"/>
    </source>
</evidence>
<dbReference type="PANTHER" id="PTHR24056">
    <property type="entry name" value="CELL DIVISION PROTEIN KINASE"/>
    <property type="match status" value="1"/>
</dbReference>
<evidence type="ECO:0000256" key="2">
    <source>
        <dbReference type="ARBA" id="ARBA00022679"/>
    </source>
</evidence>
<organism evidence="9 10">
    <name type="scientific">Rehmannia glutinosa</name>
    <name type="common">Chinese foxglove</name>
    <dbReference type="NCBI Taxonomy" id="99300"/>
    <lineage>
        <taxon>Eukaryota</taxon>
        <taxon>Viridiplantae</taxon>
        <taxon>Streptophyta</taxon>
        <taxon>Embryophyta</taxon>
        <taxon>Tracheophyta</taxon>
        <taxon>Spermatophyta</taxon>
        <taxon>Magnoliopsida</taxon>
        <taxon>eudicotyledons</taxon>
        <taxon>Gunneridae</taxon>
        <taxon>Pentapetalae</taxon>
        <taxon>asterids</taxon>
        <taxon>lamiids</taxon>
        <taxon>Lamiales</taxon>
        <taxon>Orobanchaceae</taxon>
        <taxon>Rehmannieae</taxon>
        <taxon>Rehmannia</taxon>
    </lineage>
</organism>
<dbReference type="PROSITE" id="PS00108">
    <property type="entry name" value="PROTEIN_KINASE_ST"/>
    <property type="match status" value="1"/>
</dbReference>
<sequence length="615" mass="68167">MGCVSAKQAVSVTPAALDHSGALNAGSGRSRVGSYGGGGLVAEMELNLKKVKKRGATESGSEVGESGRTSSNGCGSEPVSFRLGNLSKYVEGEQVAAGWPAWLSAVAGEAIQGWIGQGTYSTVFRARDFETGRIVALKKVRFDNFEPESVRFMAREIMINRRLDHPNIIKLEGLITIAILGVMHRDIKGANLLVDNEGVLKVADFGLANFCSFGQRQPLTSRVVTLWYRPPELLLGSTDYGASVDLWSVGCLFAELLTGKPILQGRTELHKIFKLCGSPPEDYWKKSKLPHATLFKPQHPYKSSLWQTFADLPEVAVTLIENLLSVEPFKRGTATSALTSETKPYACDPSSLPKYPPSKEIDIKHHEEASRKRPGARSRGPEARKPTRKQNGMNKLAPEENLALRMQGEPKMNGIGVNNHRGDKVLAPEPPKPSFGVTKEASHVKNASQGDDIYSGPLQVPGSSGFAWAKRRMIDSSLRSRREEENCDVNGQFADTKDHESFETIKRSMLKQWSQLERPDSFDASDGYHSQELSVALYRKEKRLLRETTWFIMIKGRRLNFQVPCYLNLNESMNSWRNTSVISARQFGDHGSREVGKEKWEVTEELEACDVRAID</sequence>
<accession>A0ABR0ULN0</accession>
<dbReference type="Pfam" id="PF00069">
    <property type="entry name" value="Pkinase"/>
    <property type="match status" value="1"/>
</dbReference>
<dbReference type="SUPFAM" id="SSF56112">
    <property type="entry name" value="Protein kinase-like (PK-like)"/>
    <property type="match status" value="1"/>
</dbReference>
<keyword evidence="10" id="KW-1185">Reference proteome</keyword>
<feature type="domain" description="Protein kinase" evidence="8">
    <location>
        <begin position="1"/>
        <end position="346"/>
    </location>
</feature>
<dbReference type="InterPro" id="IPR011009">
    <property type="entry name" value="Kinase-like_dom_sf"/>
</dbReference>
<proteinExistence type="inferred from homology"/>
<dbReference type="Gene3D" id="1.10.510.10">
    <property type="entry name" value="Transferase(Phosphotransferase) domain 1"/>
    <property type="match status" value="1"/>
</dbReference>
<evidence type="ECO:0000256" key="1">
    <source>
        <dbReference type="ARBA" id="ARBA00006485"/>
    </source>
</evidence>
<keyword evidence="5 6" id="KW-0067">ATP-binding</keyword>
<evidence type="ECO:0000256" key="6">
    <source>
        <dbReference type="PROSITE-ProRule" id="PRU10141"/>
    </source>
</evidence>
<name>A0ABR0ULN0_REHGL</name>
<dbReference type="EMBL" id="JABTTQ020002594">
    <property type="protein sequence ID" value="KAK6123179.1"/>
    <property type="molecule type" value="Genomic_DNA"/>
</dbReference>
<dbReference type="PROSITE" id="PS00107">
    <property type="entry name" value="PROTEIN_KINASE_ATP"/>
    <property type="match status" value="1"/>
</dbReference>
<evidence type="ECO:0000256" key="4">
    <source>
        <dbReference type="ARBA" id="ARBA00022777"/>
    </source>
</evidence>
<keyword evidence="4" id="KW-0418">Kinase</keyword>
<keyword evidence="2" id="KW-0808">Transferase</keyword>
<dbReference type="InterPro" id="IPR008271">
    <property type="entry name" value="Ser/Thr_kinase_AS"/>
</dbReference>
<evidence type="ECO:0000259" key="8">
    <source>
        <dbReference type="PROSITE" id="PS50011"/>
    </source>
</evidence>
<dbReference type="Gene3D" id="3.30.200.20">
    <property type="entry name" value="Phosphorylase Kinase, domain 1"/>
    <property type="match status" value="1"/>
</dbReference>
<dbReference type="InterPro" id="IPR000719">
    <property type="entry name" value="Prot_kinase_dom"/>
</dbReference>
<feature type="region of interest" description="Disordered" evidence="7">
    <location>
        <begin position="53"/>
        <end position="75"/>
    </location>
</feature>
<evidence type="ECO:0000256" key="7">
    <source>
        <dbReference type="SAM" id="MobiDB-lite"/>
    </source>
</evidence>
<gene>
    <name evidence="9" type="ORF">DH2020_043081</name>
</gene>
<feature type="compositionally biased region" description="Basic and acidic residues" evidence="7">
    <location>
        <begin position="357"/>
        <end position="371"/>
    </location>
</feature>
<dbReference type="Proteomes" id="UP001318860">
    <property type="component" value="Unassembled WGS sequence"/>
</dbReference>
<dbReference type="PANTHER" id="PTHR24056:SF228">
    <property type="entry name" value="PROTEIN IMPAIRED IN BABA-INDUCED STERILITY 1"/>
    <property type="match status" value="1"/>
</dbReference>
<evidence type="ECO:0000256" key="5">
    <source>
        <dbReference type="ARBA" id="ARBA00022840"/>
    </source>
</evidence>
<protein>
    <recommendedName>
        <fullName evidence="8">Protein kinase domain-containing protein</fullName>
    </recommendedName>
</protein>
<feature type="binding site" evidence="6">
    <location>
        <position position="138"/>
    </location>
    <ligand>
        <name>ATP</name>
        <dbReference type="ChEBI" id="CHEBI:30616"/>
    </ligand>
</feature>
<evidence type="ECO:0000313" key="9">
    <source>
        <dbReference type="EMBL" id="KAK6123179.1"/>
    </source>
</evidence>
<comment type="caution">
    <text evidence="9">The sequence shown here is derived from an EMBL/GenBank/DDBJ whole genome shotgun (WGS) entry which is preliminary data.</text>
</comment>
<reference evidence="9 10" key="1">
    <citation type="journal article" date="2021" name="Comput. Struct. Biotechnol. J.">
        <title>De novo genome assembly of the potent medicinal plant Rehmannia glutinosa using nanopore technology.</title>
        <authorList>
            <person name="Ma L."/>
            <person name="Dong C."/>
            <person name="Song C."/>
            <person name="Wang X."/>
            <person name="Zheng X."/>
            <person name="Niu Y."/>
            <person name="Chen S."/>
            <person name="Feng W."/>
        </authorList>
    </citation>
    <scope>NUCLEOTIDE SEQUENCE [LARGE SCALE GENOMIC DNA]</scope>
    <source>
        <strain evidence="9">DH-2019</strain>
    </source>
</reference>
<keyword evidence="3 6" id="KW-0547">Nucleotide-binding</keyword>
<dbReference type="PROSITE" id="PS50011">
    <property type="entry name" value="PROTEIN_KINASE_DOM"/>
    <property type="match status" value="1"/>
</dbReference>
<evidence type="ECO:0000256" key="3">
    <source>
        <dbReference type="ARBA" id="ARBA00022741"/>
    </source>
</evidence>
<feature type="region of interest" description="Disordered" evidence="7">
    <location>
        <begin position="341"/>
        <end position="398"/>
    </location>
</feature>